<evidence type="ECO:0000259" key="7">
    <source>
        <dbReference type="Pfam" id="PF12849"/>
    </source>
</evidence>
<dbReference type="GO" id="GO:0042301">
    <property type="term" value="F:phosphate ion binding"/>
    <property type="evidence" value="ECO:0007669"/>
    <property type="project" value="InterPro"/>
</dbReference>
<dbReference type="Pfam" id="PF12849">
    <property type="entry name" value="PBP_like_2"/>
    <property type="match status" value="1"/>
</dbReference>
<dbReference type="eggNOG" id="COG0226">
    <property type="taxonomic scope" value="Bacteria"/>
</dbReference>
<comment type="caution">
    <text evidence="8">The sequence shown here is derived from an EMBL/GenBank/DDBJ whole genome shotgun (WGS) entry which is preliminary data.</text>
</comment>
<dbReference type="Gene3D" id="3.40.190.10">
    <property type="entry name" value="Periplasmic binding protein-like II"/>
    <property type="match status" value="2"/>
</dbReference>
<dbReference type="InterPro" id="IPR024370">
    <property type="entry name" value="PBP_domain"/>
</dbReference>
<evidence type="ECO:0000313" key="9">
    <source>
        <dbReference type="Proteomes" id="UP000008495"/>
    </source>
</evidence>
<dbReference type="SUPFAM" id="SSF53850">
    <property type="entry name" value="Periplasmic binding protein-like II"/>
    <property type="match status" value="1"/>
</dbReference>
<evidence type="ECO:0000256" key="2">
    <source>
        <dbReference type="ARBA" id="ARBA00022448"/>
    </source>
</evidence>
<proteinExistence type="inferred from homology"/>
<feature type="domain" description="PBP" evidence="7">
    <location>
        <begin position="42"/>
        <end position="336"/>
    </location>
</feature>
<evidence type="ECO:0000313" key="8">
    <source>
        <dbReference type="EMBL" id="GAB77802.1"/>
    </source>
</evidence>
<dbReference type="PANTHER" id="PTHR42996:SF1">
    <property type="entry name" value="PHOSPHATE-BINDING PROTEIN PSTS"/>
    <property type="match status" value="1"/>
</dbReference>
<feature type="binding site" evidence="5">
    <location>
        <position position="86"/>
    </location>
    <ligand>
        <name>phosphate</name>
        <dbReference type="ChEBI" id="CHEBI:43474"/>
    </ligand>
</feature>
<feature type="signal peptide" evidence="6">
    <location>
        <begin position="1"/>
        <end position="21"/>
    </location>
</feature>
<dbReference type="NCBIfam" id="TIGR00975">
    <property type="entry name" value="3a0107s03"/>
    <property type="match status" value="1"/>
</dbReference>
<reference evidence="8 9" key="1">
    <citation type="submission" date="2012-08" db="EMBL/GenBank/DDBJ databases">
        <title>Whole genome shotgun sequence of Austwickia chelonae NBRC 105200.</title>
        <authorList>
            <person name="Yoshida I."/>
            <person name="Hosoyama A."/>
            <person name="Tsuchikane K."/>
            <person name="Katsumata H."/>
            <person name="Ando Y."/>
            <person name="Ohji S."/>
            <person name="Hamada M."/>
            <person name="Tamura T."/>
            <person name="Yamazoe A."/>
            <person name="Yamazaki S."/>
            <person name="Fujita N."/>
        </authorList>
    </citation>
    <scope>NUCLEOTIDE SEQUENCE [LARGE SCALE GENOMIC DNA]</scope>
    <source>
        <strain evidence="8 9">NBRC 105200</strain>
    </source>
</reference>
<feature type="binding site" evidence="5">
    <location>
        <position position="104"/>
    </location>
    <ligand>
        <name>phosphate</name>
        <dbReference type="ChEBI" id="CHEBI:43474"/>
    </ligand>
</feature>
<name>K6W7J6_9MICO</name>
<dbReference type="GO" id="GO:0035435">
    <property type="term" value="P:phosphate ion transmembrane transport"/>
    <property type="evidence" value="ECO:0007669"/>
    <property type="project" value="InterPro"/>
</dbReference>
<dbReference type="GO" id="GO:0043190">
    <property type="term" value="C:ATP-binding cassette (ABC) transporter complex"/>
    <property type="evidence" value="ECO:0007669"/>
    <property type="project" value="InterPro"/>
</dbReference>
<keyword evidence="9" id="KW-1185">Reference proteome</keyword>
<feature type="binding site" evidence="5">
    <location>
        <begin position="56"/>
        <end position="58"/>
    </location>
    <ligand>
        <name>phosphate</name>
        <dbReference type="ChEBI" id="CHEBI:43474"/>
    </ligand>
</feature>
<comment type="similarity">
    <text evidence="1 4">Belongs to the PstS family.</text>
</comment>
<evidence type="ECO:0000256" key="6">
    <source>
        <dbReference type="SAM" id="SignalP"/>
    </source>
</evidence>
<dbReference type="InterPro" id="IPR050962">
    <property type="entry name" value="Phosphate-bind_PstS"/>
</dbReference>
<evidence type="ECO:0000256" key="5">
    <source>
        <dbReference type="PIRSR" id="PIRSR002756-1"/>
    </source>
</evidence>
<dbReference type="PROSITE" id="PS51257">
    <property type="entry name" value="PROKAR_LIPOPROTEIN"/>
    <property type="match status" value="1"/>
</dbReference>
<dbReference type="InterPro" id="IPR005673">
    <property type="entry name" value="ABC_phos-bd_PstS"/>
</dbReference>
<evidence type="ECO:0000256" key="4">
    <source>
        <dbReference type="PIRNR" id="PIRNR002756"/>
    </source>
</evidence>
<dbReference type="CDD" id="cd13565">
    <property type="entry name" value="PBP2_PstS"/>
    <property type="match status" value="1"/>
</dbReference>
<evidence type="ECO:0000256" key="1">
    <source>
        <dbReference type="ARBA" id="ARBA00008725"/>
    </source>
</evidence>
<gene>
    <name evidence="8" type="primary">pstS</name>
    <name evidence="8" type="ORF">AUCHE_08_00430</name>
</gene>
<dbReference type="PANTHER" id="PTHR42996">
    <property type="entry name" value="PHOSPHATE-BINDING PROTEIN PSTS"/>
    <property type="match status" value="1"/>
</dbReference>
<keyword evidence="3 4" id="KW-0592">Phosphate transport</keyword>
<dbReference type="STRING" id="100225.SAMN05421595_0311"/>
<sequence length="366" mass="37982">MKMQGWAFASTISLIGMAALASCGSNDNSALTGGGSAGSSAQIADCQRGNLKGEGSSAQKNAIDMAISSYGSACSGAQIDYNPSGSGAGIKNFNAGQVDFGGTDSVLKPAESAAGEKRCSSPTWHVPMVAGPIAVSYNVKGVDTLVLTPELMARIFQGEITTWNDPAIAEANKDATLPSTPIRVFFRSDESGTTENFTRYLKAASGTAWKGEATKAWTGKGEGKEKSSGVAKAVKDSDGGITYVELSYAKDNGLKLAQVDNGAGPVALTSDNVGKAISAATQEGEGNDLRLKVDFAAKTPGAYPIVLVTYEIVCSDYQKDAQAAYVRSFLKHFASDSVQRGLEGRGYAPLPAEVLTKVRTTVDAIQ</sequence>
<feature type="chain" id="PRO_5003895801" description="Phosphate-binding protein" evidence="6">
    <location>
        <begin position="22"/>
        <end position="366"/>
    </location>
</feature>
<dbReference type="EMBL" id="BAGZ01000008">
    <property type="protein sequence ID" value="GAB77802.1"/>
    <property type="molecule type" value="Genomic_DNA"/>
</dbReference>
<feature type="binding site" evidence="5">
    <location>
        <begin position="191"/>
        <end position="193"/>
    </location>
    <ligand>
        <name>phosphate</name>
        <dbReference type="ChEBI" id="CHEBI:43474"/>
    </ligand>
</feature>
<organism evidence="8 9">
    <name type="scientific">Austwickia chelonae NBRC 105200</name>
    <dbReference type="NCBI Taxonomy" id="1184607"/>
    <lineage>
        <taxon>Bacteria</taxon>
        <taxon>Bacillati</taxon>
        <taxon>Actinomycetota</taxon>
        <taxon>Actinomycetes</taxon>
        <taxon>Micrococcales</taxon>
        <taxon>Dermatophilaceae</taxon>
        <taxon>Austwickia</taxon>
    </lineage>
</organism>
<dbReference type="AlphaFoldDB" id="K6W7J6"/>
<accession>K6W7J6</accession>
<dbReference type="Proteomes" id="UP000008495">
    <property type="component" value="Unassembled WGS sequence"/>
</dbReference>
<keyword evidence="6" id="KW-0732">Signal</keyword>
<dbReference type="PIRSF" id="PIRSF002756">
    <property type="entry name" value="PstS"/>
    <property type="match status" value="1"/>
</dbReference>
<evidence type="ECO:0000256" key="3">
    <source>
        <dbReference type="ARBA" id="ARBA00022592"/>
    </source>
</evidence>
<protein>
    <recommendedName>
        <fullName evidence="4">Phosphate-binding protein</fullName>
    </recommendedName>
</protein>
<keyword evidence="2 4" id="KW-0813">Transport</keyword>